<dbReference type="EMBL" id="KN838539">
    <property type="protein sequence ID" value="KIK09086.1"/>
    <property type="molecule type" value="Genomic_DNA"/>
</dbReference>
<accession>A0A0C9XVM8</accession>
<protein>
    <submittedName>
        <fullName evidence="1">Uncharacterized protein</fullName>
    </submittedName>
</protein>
<reference evidence="2" key="2">
    <citation type="submission" date="2015-01" db="EMBL/GenBank/DDBJ databases">
        <title>Evolutionary Origins and Diversification of the Mycorrhizal Mutualists.</title>
        <authorList>
            <consortium name="DOE Joint Genome Institute"/>
            <consortium name="Mycorrhizal Genomics Consortium"/>
            <person name="Kohler A."/>
            <person name="Kuo A."/>
            <person name="Nagy L.G."/>
            <person name="Floudas D."/>
            <person name="Copeland A."/>
            <person name="Barry K.W."/>
            <person name="Cichocki N."/>
            <person name="Veneault-Fourrey C."/>
            <person name="LaButti K."/>
            <person name="Lindquist E.A."/>
            <person name="Lipzen A."/>
            <person name="Lundell T."/>
            <person name="Morin E."/>
            <person name="Murat C."/>
            <person name="Riley R."/>
            <person name="Ohm R."/>
            <person name="Sun H."/>
            <person name="Tunlid A."/>
            <person name="Henrissat B."/>
            <person name="Grigoriev I.V."/>
            <person name="Hibbett D.S."/>
            <person name="Martin F."/>
        </authorList>
    </citation>
    <scope>NUCLEOTIDE SEQUENCE [LARGE SCALE GENOMIC DNA]</scope>
    <source>
        <strain evidence="2">LaAM-08-1</strain>
    </source>
</reference>
<evidence type="ECO:0000313" key="2">
    <source>
        <dbReference type="Proteomes" id="UP000054477"/>
    </source>
</evidence>
<organism evidence="1 2">
    <name type="scientific">Laccaria amethystina LaAM-08-1</name>
    <dbReference type="NCBI Taxonomy" id="1095629"/>
    <lineage>
        <taxon>Eukaryota</taxon>
        <taxon>Fungi</taxon>
        <taxon>Dikarya</taxon>
        <taxon>Basidiomycota</taxon>
        <taxon>Agaricomycotina</taxon>
        <taxon>Agaricomycetes</taxon>
        <taxon>Agaricomycetidae</taxon>
        <taxon>Agaricales</taxon>
        <taxon>Agaricineae</taxon>
        <taxon>Hydnangiaceae</taxon>
        <taxon>Laccaria</taxon>
    </lineage>
</organism>
<dbReference type="HOGENOM" id="CLU_2654882_0_0_1"/>
<evidence type="ECO:0000313" key="1">
    <source>
        <dbReference type="EMBL" id="KIK09086.1"/>
    </source>
</evidence>
<dbReference type="Proteomes" id="UP000054477">
    <property type="component" value="Unassembled WGS sequence"/>
</dbReference>
<name>A0A0C9XVM8_9AGAR</name>
<sequence length="76" mass="8646">MERGKVCFDQRGNAHITFALSAVNTINSGISIICPAIAHYFSTYQGSHRFIREPCFKSDELDLRFYLSGLHIKHSQ</sequence>
<dbReference type="AlphaFoldDB" id="A0A0C9XVM8"/>
<keyword evidence="2" id="KW-1185">Reference proteome</keyword>
<gene>
    <name evidence="1" type="ORF">K443DRAFT_446100</name>
</gene>
<reference evidence="1 2" key="1">
    <citation type="submission" date="2014-04" db="EMBL/GenBank/DDBJ databases">
        <authorList>
            <consortium name="DOE Joint Genome Institute"/>
            <person name="Kuo A."/>
            <person name="Kohler A."/>
            <person name="Nagy L.G."/>
            <person name="Floudas D."/>
            <person name="Copeland A."/>
            <person name="Barry K.W."/>
            <person name="Cichocki N."/>
            <person name="Veneault-Fourrey C."/>
            <person name="LaButti K."/>
            <person name="Lindquist E.A."/>
            <person name="Lipzen A."/>
            <person name="Lundell T."/>
            <person name="Morin E."/>
            <person name="Murat C."/>
            <person name="Sun H."/>
            <person name="Tunlid A."/>
            <person name="Henrissat B."/>
            <person name="Grigoriev I.V."/>
            <person name="Hibbett D.S."/>
            <person name="Martin F."/>
            <person name="Nordberg H.P."/>
            <person name="Cantor M.N."/>
            <person name="Hua S.X."/>
        </authorList>
    </citation>
    <scope>NUCLEOTIDE SEQUENCE [LARGE SCALE GENOMIC DNA]</scope>
    <source>
        <strain evidence="1 2">LaAM-08-1</strain>
    </source>
</reference>
<proteinExistence type="predicted"/>